<feature type="region of interest" description="Disordered" evidence="1">
    <location>
        <begin position="1"/>
        <end position="23"/>
    </location>
</feature>
<sequence>MFGDRIPRIVPHSPGSTEPPRDIGEWQPARVILAEITKEIYGLVVCPVLECGLAAHPVRPSCEMLIPETGSTFVLDEDEKRVGWAADSRTVFYLKFDDMLEFWEFGSTVAHLRSDEEIRKADLLYKLSLVRLFVPSHGPGGLMDAICTNVDHAPADGDQSPSSSSSESSSITISGD</sequence>
<dbReference type="AlphaFoldDB" id="A0A2G8SB80"/>
<keyword evidence="3" id="KW-1185">Reference proteome</keyword>
<dbReference type="Proteomes" id="UP000230002">
    <property type="component" value="Unassembled WGS sequence"/>
</dbReference>
<proteinExistence type="predicted"/>
<accession>A0A2G8SB80</accession>
<protein>
    <submittedName>
        <fullName evidence="2">Uncharacterized protein</fullName>
    </submittedName>
</protein>
<evidence type="ECO:0000313" key="3">
    <source>
        <dbReference type="Proteomes" id="UP000230002"/>
    </source>
</evidence>
<evidence type="ECO:0000256" key="1">
    <source>
        <dbReference type="SAM" id="MobiDB-lite"/>
    </source>
</evidence>
<gene>
    <name evidence="2" type="ORF">GSI_05718</name>
</gene>
<organism evidence="2 3">
    <name type="scientific">Ganoderma sinense ZZ0214-1</name>
    <dbReference type="NCBI Taxonomy" id="1077348"/>
    <lineage>
        <taxon>Eukaryota</taxon>
        <taxon>Fungi</taxon>
        <taxon>Dikarya</taxon>
        <taxon>Basidiomycota</taxon>
        <taxon>Agaricomycotina</taxon>
        <taxon>Agaricomycetes</taxon>
        <taxon>Polyporales</taxon>
        <taxon>Polyporaceae</taxon>
        <taxon>Ganoderma</taxon>
    </lineage>
</organism>
<name>A0A2G8SB80_9APHY</name>
<reference evidence="2 3" key="1">
    <citation type="journal article" date="2015" name="Sci. Rep.">
        <title>Chromosome-level genome map provides insights into diverse defense mechanisms in the medicinal fungus Ganoderma sinense.</title>
        <authorList>
            <person name="Zhu Y."/>
            <person name="Xu J."/>
            <person name="Sun C."/>
            <person name="Zhou S."/>
            <person name="Xu H."/>
            <person name="Nelson D.R."/>
            <person name="Qian J."/>
            <person name="Song J."/>
            <person name="Luo H."/>
            <person name="Xiang L."/>
            <person name="Li Y."/>
            <person name="Xu Z."/>
            <person name="Ji A."/>
            <person name="Wang L."/>
            <person name="Lu S."/>
            <person name="Hayward A."/>
            <person name="Sun W."/>
            <person name="Li X."/>
            <person name="Schwartz D.C."/>
            <person name="Wang Y."/>
            <person name="Chen S."/>
        </authorList>
    </citation>
    <scope>NUCLEOTIDE SEQUENCE [LARGE SCALE GENOMIC DNA]</scope>
    <source>
        <strain evidence="2 3">ZZ0214-1</strain>
    </source>
</reference>
<feature type="compositionally biased region" description="Low complexity" evidence="1">
    <location>
        <begin position="160"/>
        <end position="176"/>
    </location>
</feature>
<feature type="region of interest" description="Disordered" evidence="1">
    <location>
        <begin position="152"/>
        <end position="176"/>
    </location>
</feature>
<dbReference type="EMBL" id="AYKW01000012">
    <property type="protein sequence ID" value="PIL31024.1"/>
    <property type="molecule type" value="Genomic_DNA"/>
</dbReference>
<evidence type="ECO:0000313" key="2">
    <source>
        <dbReference type="EMBL" id="PIL31024.1"/>
    </source>
</evidence>
<comment type="caution">
    <text evidence="2">The sequence shown here is derived from an EMBL/GenBank/DDBJ whole genome shotgun (WGS) entry which is preliminary data.</text>
</comment>